<dbReference type="Proteomes" id="UP000252187">
    <property type="component" value="Unassembled WGS sequence"/>
</dbReference>
<feature type="transmembrane region" description="Helical" evidence="1">
    <location>
        <begin position="28"/>
        <end position="48"/>
    </location>
</feature>
<keyword evidence="1" id="KW-1133">Transmembrane helix</keyword>
<accession>A0A365PB05</accession>
<evidence type="ECO:0000256" key="1">
    <source>
        <dbReference type="SAM" id="Phobius"/>
    </source>
</evidence>
<reference evidence="2 3" key="1">
    <citation type="submission" date="2018-06" db="EMBL/GenBank/DDBJ databases">
        <title>Whole genome sequencing of four bacterial strains from South Shetland trench revealing bio-synthetic gene clusters.</title>
        <authorList>
            <person name="Abdel-Mageed W.M."/>
            <person name="Lehri B."/>
            <person name="Jarmusch S.A."/>
            <person name="Miranda K."/>
            <person name="Goodfellow M."/>
            <person name="Jaspars M."/>
            <person name="Karlyshev A.V."/>
        </authorList>
    </citation>
    <scope>NUCLEOTIDE SEQUENCE [LARGE SCALE GENOMIC DNA]</scope>
    <source>
        <strain evidence="2 3">SST1</strain>
    </source>
</reference>
<evidence type="ECO:0000313" key="3">
    <source>
        <dbReference type="Proteomes" id="UP000252187"/>
    </source>
</evidence>
<sequence>MTDTVAPQHETTTYTLGRKRERNFIGRIPARTAVVGLVGLLAFVVSMLAQQVRFALMCALLAVLVGALVHFHRDGRSFVTSGRLATARLWRYVTGEDLYLSGPESRVPGGQRRAPGLLAGTELLEDVDANGYRYGVIVNPSAKQVTVKLTGQLSGDVLRSAQEDEATTAQWGTCEAQWAHNRNLLAVVARHTTRPSTGMLALREVDTLDSPEAPEVARKIQFARARRLQSGGQDYEFELAFTLKAELSHVRDRRFLEQLRYEIVAFYSGALPWAGIEARPMTADEMVASTHKAFNPAAEGDFEELHIKGTPHQLPWSDAGPAVAKATNRGYFHDGTWSRTWEMVAAPPATFENKHLRPLLAQHSRIVRKTVCLVYRPFPPGTAHSLVEAEHRDAMVGVNDGKTIKSVDAELRLEGTSASRKALAKGAGYGRRSMYVAATWLPGEDDRAIDSDIEALANQLNIRVREMRGMQDSAFSFCLGAGALPFGKKD</sequence>
<evidence type="ECO:0000313" key="2">
    <source>
        <dbReference type="EMBL" id="RBA36811.1"/>
    </source>
</evidence>
<evidence type="ECO:0008006" key="4">
    <source>
        <dbReference type="Google" id="ProtNLM"/>
    </source>
</evidence>
<name>A0A365PB05_9ACTN</name>
<organism evidence="2 3">
    <name type="scientific">Dietzia maris</name>
    <dbReference type="NCBI Taxonomy" id="37915"/>
    <lineage>
        <taxon>Bacteria</taxon>
        <taxon>Bacillati</taxon>
        <taxon>Actinomycetota</taxon>
        <taxon>Actinomycetes</taxon>
        <taxon>Mycobacteriales</taxon>
        <taxon>Dietziaceae</taxon>
        <taxon>Dietzia</taxon>
    </lineage>
</organism>
<keyword evidence="1" id="KW-0472">Membrane</keyword>
<gene>
    <name evidence="2" type="ORF">DQ226_08465</name>
</gene>
<dbReference type="NCBIfam" id="NF042935">
    <property type="entry name" value="SCO6880_fam"/>
    <property type="match status" value="1"/>
</dbReference>
<proteinExistence type="predicted"/>
<dbReference type="EMBL" id="QNTT01000018">
    <property type="protein sequence ID" value="RBA36811.1"/>
    <property type="molecule type" value="Genomic_DNA"/>
</dbReference>
<comment type="caution">
    <text evidence="2">The sequence shown here is derived from an EMBL/GenBank/DDBJ whole genome shotgun (WGS) entry which is preliminary data.</text>
</comment>
<feature type="transmembrane region" description="Helical" evidence="1">
    <location>
        <begin position="54"/>
        <end position="71"/>
    </location>
</feature>
<keyword evidence="1" id="KW-0812">Transmembrane</keyword>
<dbReference type="InterPro" id="IPR049978">
    <property type="entry name" value="SCO6880-like"/>
</dbReference>
<protein>
    <recommendedName>
        <fullName evidence="4">PrgI family protein</fullName>
    </recommendedName>
</protein>
<dbReference type="AlphaFoldDB" id="A0A365PB05"/>